<protein>
    <submittedName>
        <fullName evidence="5">GOGA2-like protein</fullName>
    </submittedName>
</protein>
<feature type="compositionally biased region" description="Polar residues" evidence="3">
    <location>
        <begin position="114"/>
        <end position="126"/>
    </location>
</feature>
<evidence type="ECO:0000313" key="5">
    <source>
        <dbReference type="EMBL" id="WAR30727.1"/>
    </source>
</evidence>
<feature type="compositionally biased region" description="Basic and acidic residues" evidence="3">
    <location>
        <begin position="1"/>
        <end position="11"/>
    </location>
</feature>
<dbReference type="InterPro" id="IPR024858">
    <property type="entry name" value="GOLGA"/>
</dbReference>
<dbReference type="PANTHER" id="PTHR10881:SF46">
    <property type="entry name" value="GOLGIN SUBFAMILY A MEMBER 2"/>
    <property type="match status" value="1"/>
</dbReference>
<feature type="region of interest" description="Disordered" evidence="3">
    <location>
        <begin position="783"/>
        <end position="847"/>
    </location>
</feature>
<feature type="region of interest" description="Disordered" evidence="3">
    <location>
        <begin position="114"/>
        <end position="143"/>
    </location>
</feature>
<evidence type="ECO:0000259" key="4">
    <source>
        <dbReference type="Pfam" id="PF15070"/>
    </source>
</evidence>
<feature type="coiled-coil region" evidence="2">
    <location>
        <begin position="272"/>
        <end position="447"/>
    </location>
</feature>
<feature type="domain" description="Golgin subfamily A conserved" evidence="4">
    <location>
        <begin position="384"/>
        <end position="631"/>
    </location>
</feature>
<name>A0ABY7G8I3_MYAAR</name>
<sequence>MADSAKREKIAAARKKLKSFQKSSKGTKGKSNNTGAAKGKEENKKDKINNDLTQTEKIENASLASSLVNDGAGDISEQNTSGENHSVPLQEMTSIDQDMQNHGETVADAPSNMDGTSPNVQSQSFPPQSPVFDHVRDRPSSSTESLHQLSRQINGILAESPVGFQVEGGHAEIIELETRNRELASLLAQHVQTNEQLVSQNQQIRQHAMMLQTQLERERTEHQQRYQLEVGPVKEQLQVHIQTIGILVAEKTELQSQLAQAQKIGEQRQGDLEDLTGRLKTSKQRVADLERTLANTSSSSQKLEMTSKESAKEIDRLKLELFKLNKSHEEAKQTISETRGKFKSKTSEYNSLQQRLSEVTQKLELAELYNHQLSNENQSGTETMNLLHQLQQERDNLTSQVNQYSEAVRQLTVTSLTEEREKLVNQNHDMEGAVIELQRKLEDISNASSGVDDAAHADLLKELDTLHSEQADLSARHEAQIRDNAQLSRYLEEREAKIDELEARLEEMGEVAGDKAELLENIQSDKTALSRALTQNKDLKQQLAELQNGFVKMSNDNMELLNQLQSEQHTLRDLQLSNKDTELVKAIENSVEANKVKLLHEQIQDRLRHYEAQAQLVETLQKELHSSQVLNPDMDVENAQRDSVISSLQSTIQQLESERNRLMESLAKQRDLTDHLGVKVSDLEEEVVQNNASNPDSDRVSRNDFDKLKHAMEMIQDKYNRVMRDKADLSDKADELEHMVLQLQGETETIEGITAATRDKLGELQTLVMQLMGEKHMLHSYQQESERPVSPNIHPPVKRHQHTDWPDYTSSESDTESEVETIVGGKDDVPMSHEETNERSHTDATPTENMNVSQESMVSHTVNDVNNHAHNFSERVDNLKHSKNEVKEDMTAHKILNLLSEIGHSSFVDNMTFLEKQFHPCKYCKVNVGSNKITDTIYNSMLFLKTKL</sequence>
<feature type="domain" description="Golgin subfamily A conserved" evidence="4">
    <location>
        <begin position="641"/>
        <end position="750"/>
    </location>
</feature>
<feature type="coiled-coil region" evidence="2">
    <location>
        <begin position="645"/>
        <end position="672"/>
    </location>
</feature>
<dbReference type="Pfam" id="PF15070">
    <property type="entry name" value="GOLGA2L5"/>
    <property type="match status" value="2"/>
</dbReference>
<keyword evidence="6" id="KW-1185">Reference proteome</keyword>
<feature type="coiled-coil region" evidence="2">
    <location>
        <begin position="712"/>
        <end position="746"/>
    </location>
</feature>
<dbReference type="EMBL" id="CP111028">
    <property type="protein sequence ID" value="WAR30727.1"/>
    <property type="molecule type" value="Genomic_DNA"/>
</dbReference>
<organism evidence="5 6">
    <name type="scientific">Mya arenaria</name>
    <name type="common">Soft-shell clam</name>
    <dbReference type="NCBI Taxonomy" id="6604"/>
    <lineage>
        <taxon>Eukaryota</taxon>
        <taxon>Metazoa</taxon>
        <taxon>Spiralia</taxon>
        <taxon>Lophotrochozoa</taxon>
        <taxon>Mollusca</taxon>
        <taxon>Bivalvia</taxon>
        <taxon>Autobranchia</taxon>
        <taxon>Heteroconchia</taxon>
        <taxon>Euheterodonta</taxon>
        <taxon>Imparidentia</taxon>
        <taxon>Neoheterodontei</taxon>
        <taxon>Myida</taxon>
        <taxon>Myoidea</taxon>
        <taxon>Myidae</taxon>
        <taxon>Mya</taxon>
    </lineage>
</organism>
<gene>
    <name evidence="5" type="ORF">MAR_033269</name>
</gene>
<evidence type="ECO:0000256" key="1">
    <source>
        <dbReference type="ARBA" id="ARBA00023054"/>
    </source>
</evidence>
<reference evidence="5" key="1">
    <citation type="submission" date="2022-11" db="EMBL/GenBank/DDBJ databases">
        <title>Centuries of genome instability and evolution in soft-shell clam transmissible cancer (bioRxiv).</title>
        <authorList>
            <person name="Hart S.F.M."/>
            <person name="Yonemitsu M.A."/>
            <person name="Giersch R.M."/>
            <person name="Beal B.F."/>
            <person name="Arriagada G."/>
            <person name="Davis B.W."/>
            <person name="Ostrander E.A."/>
            <person name="Goff S.P."/>
            <person name="Metzger M.J."/>
        </authorList>
    </citation>
    <scope>NUCLEOTIDE SEQUENCE</scope>
    <source>
        <strain evidence="5">MELC-2E11</strain>
        <tissue evidence="5">Siphon/mantle</tissue>
    </source>
</reference>
<proteinExistence type="predicted"/>
<evidence type="ECO:0000256" key="2">
    <source>
        <dbReference type="SAM" id="Coils"/>
    </source>
</evidence>
<evidence type="ECO:0000313" key="6">
    <source>
        <dbReference type="Proteomes" id="UP001164746"/>
    </source>
</evidence>
<feature type="region of interest" description="Disordered" evidence="3">
    <location>
        <begin position="1"/>
        <end position="85"/>
    </location>
</feature>
<feature type="compositionally biased region" description="Low complexity" evidence="3">
    <location>
        <begin position="22"/>
        <end position="37"/>
    </location>
</feature>
<feature type="coiled-coil region" evidence="2">
    <location>
        <begin position="484"/>
        <end position="620"/>
    </location>
</feature>
<dbReference type="Gene3D" id="1.10.287.1490">
    <property type="match status" value="1"/>
</dbReference>
<accession>A0ABY7G8I3</accession>
<keyword evidence="1 2" id="KW-0175">Coiled coil</keyword>
<dbReference type="PANTHER" id="PTHR10881">
    <property type="entry name" value="GOLGIN SUBFAMILY A MEMBER-RELATED"/>
    <property type="match status" value="1"/>
</dbReference>
<dbReference type="Proteomes" id="UP001164746">
    <property type="component" value="Chromosome 17"/>
</dbReference>
<feature type="compositionally biased region" description="Basic and acidic residues" evidence="3">
    <location>
        <begin position="38"/>
        <end position="59"/>
    </location>
</feature>
<evidence type="ECO:0000256" key="3">
    <source>
        <dbReference type="SAM" id="MobiDB-lite"/>
    </source>
</evidence>
<feature type="compositionally biased region" description="Basic and acidic residues" evidence="3">
    <location>
        <begin position="825"/>
        <end position="842"/>
    </location>
</feature>
<dbReference type="InterPro" id="IPR043976">
    <property type="entry name" value="GOLGA_cons_dom"/>
</dbReference>